<dbReference type="EMBL" id="CAMAPF010000030">
    <property type="protein sequence ID" value="CAH9076598.1"/>
    <property type="molecule type" value="Genomic_DNA"/>
</dbReference>
<organism evidence="2 3">
    <name type="scientific">Cuscuta epithymum</name>
    <dbReference type="NCBI Taxonomy" id="186058"/>
    <lineage>
        <taxon>Eukaryota</taxon>
        <taxon>Viridiplantae</taxon>
        <taxon>Streptophyta</taxon>
        <taxon>Embryophyta</taxon>
        <taxon>Tracheophyta</taxon>
        <taxon>Spermatophyta</taxon>
        <taxon>Magnoliopsida</taxon>
        <taxon>eudicotyledons</taxon>
        <taxon>Gunneridae</taxon>
        <taxon>Pentapetalae</taxon>
        <taxon>asterids</taxon>
        <taxon>lamiids</taxon>
        <taxon>Solanales</taxon>
        <taxon>Convolvulaceae</taxon>
        <taxon>Cuscuteae</taxon>
        <taxon>Cuscuta</taxon>
        <taxon>Cuscuta subgen. Cuscuta</taxon>
    </lineage>
</organism>
<sequence>MLYIYLRGVTMEKKQLNFNAPLISVRRMSSIVSQPEEIIRKTIGKTLPNRQHSLPAPKTKNDLTKPAAVPFVWEHTPGQRRSGIERKTYAYEESCSTTPMLPPGRTTRDSVRFYSGERPRGKNLYEYHGESLPWNDHAALLETLVDSMYYSKGESELEFREHSRSDSDSYGLRSPSESLSLSCSMSGLSGYQGPDVKPSGTFSVDLQTREFMINRFLPAAKAVALENPQYVPKKEELLVNEELKVSPIERKPPHNMPPCYSDCTDDDDSESEDEKVTITPTAKKQKQWGRSLKIFPWLCVKKSLCLLNRLPGIKTTNQTPAHAPPRPPTDMKRLARNAYSGPLNVGRKAYSGPLDKQVCDAMYNKRQFHSGALSGELYKCSGDDRRMSYSRDSHGLSPNRHSRSGAISPYRNVTPRSPFNEGTKFLGVPKEEAKRASSYLQDASRKSIVMTTSDKKTVYVDSVQKVEVPSSIVAAVSLQSKSKLIGNVTKGKKDDHLMRDDDDAKCEVTTTTTTPDSPLPPPLPKMPSESWLWRRTSPAIPLQNVKNQRSKSSNKAAPSKWESIVKSSFLHRDHARYSEELIPPTARQQSKRV</sequence>
<reference evidence="2" key="1">
    <citation type="submission" date="2022-07" db="EMBL/GenBank/DDBJ databases">
        <authorList>
            <person name="Macas J."/>
            <person name="Novak P."/>
            <person name="Neumann P."/>
        </authorList>
    </citation>
    <scope>NUCLEOTIDE SEQUENCE</scope>
</reference>
<name>A0AAV0CMW8_9ASTE</name>
<feature type="region of interest" description="Disordered" evidence="1">
    <location>
        <begin position="388"/>
        <end position="424"/>
    </location>
</feature>
<dbReference type="Proteomes" id="UP001152523">
    <property type="component" value="Unassembled WGS sequence"/>
</dbReference>
<feature type="region of interest" description="Disordered" evidence="1">
    <location>
        <begin position="492"/>
        <end position="562"/>
    </location>
</feature>
<keyword evidence="3" id="KW-1185">Reference proteome</keyword>
<feature type="compositionally biased region" description="Polar residues" evidence="1">
    <location>
        <begin position="544"/>
        <end position="556"/>
    </location>
</feature>
<protein>
    <submittedName>
        <fullName evidence="2">Uncharacterized protein</fullName>
    </submittedName>
</protein>
<evidence type="ECO:0000256" key="1">
    <source>
        <dbReference type="SAM" id="MobiDB-lite"/>
    </source>
</evidence>
<dbReference type="Pfam" id="PF05097">
    <property type="entry name" value="DUF688"/>
    <property type="match status" value="1"/>
</dbReference>
<dbReference type="AlphaFoldDB" id="A0AAV0CMW8"/>
<accession>A0AAV0CMW8</accession>
<dbReference type="PANTHER" id="PTHR33671">
    <property type="entry name" value="N-METHYLTRANSFERASE, PUTATIVE (DUF688)-RELATED"/>
    <property type="match status" value="1"/>
</dbReference>
<evidence type="ECO:0000313" key="2">
    <source>
        <dbReference type="EMBL" id="CAH9076598.1"/>
    </source>
</evidence>
<comment type="caution">
    <text evidence="2">The sequence shown here is derived from an EMBL/GenBank/DDBJ whole genome shotgun (WGS) entry which is preliminary data.</text>
</comment>
<evidence type="ECO:0000313" key="3">
    <source>
        <dbReference type="Proteomes" id="UP001152523"/>
    </source>
</evidence>
<dbReference type="InterPro" id="IPR007789">
    <property type="entry name" value="DUF688"/>
</dbReference>
<dbReference type="PANTHER" id="PTHR33671:SF3">
    <property type="entry name" value="F28N24.8 PROTEIN"/>
    <property type="match status" value="1"/>
</dbReference>
<proteinExistence type="predicted"/>
<gene>
    <name evidence="2" type="ORF">CEPIT_LOCUS5954</name>
</gene>